<dbReference type="HOGENOM" id="CLU_2150174_0_0_1"/>
<organism evidence="1 2">
    <name type="scientific">Populus trichocarpa</name>
    <name type="common">Western balsam poplar</name>
    <name type="synonym">Populus balsamifera subsp. trichocarpa</name>
    <dbReference type="NCBI Taxonomy" id="3694"/>
    <lineage>
        <taxon>Eukaryota</taxon>
        <taxon>Viridiplantae</taxon>
        <taxon>Streptophyta</taxon>
        <taxon>Embryophyta</taxon>
        <taxon>Tracheophyta</taxon>
        <taxon>Spermatophyta</taxon>
        <taxon>Magnoliopsida</taxon>
        <taxon>eudicotyledons</taxon>
        <taxon>Gunneridae</taxon>
        <taxon>Pentapetalae</taxon>
        <taxon>rosids</taxon>
        <taxon>fabids</taxon>
        <taxon>Malpighiales</taxon>
        <taxon>Salicaceae</taxon>
        <taxon>Saliceae</taxon>
        <taxon>Populus</taxon>
    </lineage>
</organism>
<name>B9GK52_POPTR</name>
<protein>
    <submittedName>
        <fullName evidence="1">Uncharacterized protein</fullName>
    </submittedName>
</protein>
<keyword evidence="2" id="KW-1185">Reference proteome</keyword>
<evidence type="ECO:0000313" key="2">
    <source>
        <dbReference type="Proteomes" id="UP000006729"/>
    </source>
</evidence>
<sequence>MVGIKVHQRWDHGQIDIVYINDLSMSVFNPNAVGEEVAEEFTVDAVAGERDVDPNEKLEVVFAWYLRIVKEDEQEEDELEKLNGVESCRQQDPITLGPASYEHRLIALWTTL</sequence>
<proteinExistence type="predicted"/>
<dbReference type="AlphaFoldDB" id="B9GK52"/>
<dbReference type="InParanoid" id="B9GK52"/>
<evidence type="ECO:0000313" key="1">
    <source>
        <dbReference type="EMBL" id="PNT53369.1"/>
    </source>
</evidence>
<reference evidence="1 2" key="1">
    <citation type="journal article" date="2006" name="Science">
        <title>The genome of black cottonwood, Populus trichocarpa (Torr. &amp; Gray).</title>
        <authorList>
            <person name="Tuskan G.A."/>
            <person name="Difazio S."/>
            <person name="Jansson S."/>
            <person name="Bohlmann J."/>
            <person name="Grigoriev I."/>
            <person name="Hellsten U."/>
            <person name="Putnam N."/>
            <person name="Ralph S."/>
            <person name="Rombauts S."/>
            <person name="Salamov A."/>
            <person name="Schein J."/>
            <person name="Sterck L."/>
            <person name="Aerts A."/>
            <person name="Bhalerao R.R."/>
            <person name="Bhalerao R.P."/>
            <person name="Blaudez D."/>
            <person name="Boerjan W."/>
            <person name="Brun A."/>
            <person name="Brunner A."/>
            <person name="Busov V."/>
            <person name="Campbell M."/>
            <person name="Carlson J."/>
            <person name="Chalot M."/>
            <person name="Chapman J."/>
            <person name="Chen G.L."/>
            <person name="Cooper D."/>
            <person name="Coutinho P.M."/>
            <person name="Couturier J."/>
            <person name="Covert S."/>
            <person name="Cronk Q."/>
            <person name="Cunningham R."/>
            <person name="Davis J."/>
            <person name="Degroeve S."/>
            <person name="Dejardin A."/>
            <person name="Depamphilis C."/>
            <person name="Detter J."/>
            <person name="Dirks B."/>
            <person name="Dubchak I."/>
            <person name="Duplessis S."/>
            <person name="Ehlting J."/>
            <person name="Ellis B."/>
            <person name="Gendler K."/>
            <person name="Goodstein D."/>
            <person name="Gribskov M."/>
            <person name="Grimwood J."/>
            <person name="Groover A."/>
            <person name="Gunter L."/>
            <person name="Hamberger B."/>
            <person name="Heinze B."/>
            <person name="Helariutta Y."/>
            <person name="Henrissat B."/>
            <person name="Holligan D."/>
            <person name="Holt R."/>
            <person name="Huang W."/>
            <person name="Islam-Faridi N."/>
            <person name="Jones S."/>
            <person name="Jones-Rhoades M."/>
            <person name="Jorgensen R."/>
            <person name="Joshi C."/>
            <person name="Kangasjarvi J."/>
            <person name="Karlsson J."/>
            <person name="Kelleher C."/>
            <person name="Kirkpatrick R."/>
            <person name="Kirst M."/>
            <person name="Kohler A."/>
            <person name="Kalluri U."/>
            <person name="Larimer F."/>
            <person name="Leebens-Mack J."/>
            <person name="Leple J.C."/>
            <person name="Locascio P."/>
            <person name="Lou Y."/>
            <person name="Lucas S."/>
            <person name="Martin F."/>
            <person name="Montanini B."/>
            <person name="Napoli C."/>
            <person name="Nelson D.R."/>
            <person name="Nelson C."/>
            <person name="Nieminen K."/>
            <person name="Nilsson O."/>
            <person name="Pereda V."/>
            <person name="Peter G."/>
            <person name="Philippe R."/>
            <person name="Pilate G."/>
            <person name="Poliakov A."/>
            <person name="Razumovskaya J."/>
            <person name="Richardson P."/>
            <person name="Rinaldi C."/>
            <person name="Ritland K."/>
            <person name="Rouze P."/>
            <person name="Ryaboy D."/>
            <person name="Schmutz J."/>
            <person name="Schrader J."/>
            <person name="Segerman B."/>
            <person name="Shin H."/>
            <person name="Siddiqui A."/>
            <person name="Sterky F."/>
            <person name="Terry A."/>
            <person name="Tsai C.J."/>
            <person name="Uberbacher E."/>
            <person name="Unneberg P."/>
            <person name="Vahala J."/>
            <person name="Wall K."/>
            <person name="Wessler S."/>
            <person name="Yang G."/>
            <person name="Yin T."/>
            <person name="Douglas C."/>
            <person name="Marra M."/>
            <person name="Sandberg G."/>
            <person name="Van de Peer Y."/>
            <person name="Rokhsar D."/>
        </authorList>
    </citation>
    <scope>NUCLEOTIDE SEQUENCE [LARGE SCALE GENOMIC DNA]</scope>
    <source>
        <strain evidence="2">cv. Nisqually</strain>
    </source>
</reference>
<accession>B9GK52</accession>
<gene>
    <name evidence="1" type="ORF">POPTR_001G081800</name>
</gene>
<dbReference type="Proteomes" id="UP000006729">
    <property type="component" value="Chromosome 1"/>
</dbReference>
<dbReference type="EMBL" id="CM009290">
    <property type="protein sequence ID" value="PNT53369.1"/>
    <property type="molecule type" value="Genomic_DNA"/>
</dbReference>